<organism evidence="1 2">
    <name type="scientific">Chitinophaga eiseniae</name>
    <dbReference type="NCBI Taxonomy" id="634771"/>
    <lineage>
        <taxon>Bacteria</taxon>
        <taxon>Pseudomonadati</taxon>
        <taxon>Bacteroidota</taxon>
        <taxon>Chitinophagia</taxon>
        <taxon>Chitinophagales</taxon>
        <taxon>Chitinophagaceae</taxon>
        <taxon>Chitinophaga</taxon>
    </lineage>
</organism>
<evidence type="ECO:0000313" key="1">
    <source>
        <dbReference type="EMBL" id="NLR83039.1"/>
    </source>
</evidence>
<dbReference type="RefSeq" id="WP_168743083.1">
    <property type="nucleotide sequence ID" value="NZ_JABAHZ010000018.1"/>
</dbReference>
<gene>
    <name evidence="1" type="ORF">HGH91_30790</name>
</gene>
<reference evidence="1 2" key="1">
    <citation type="submission" date="2020-04" db="EMBL/GenBank/DDBJ databases">
        <authorList>
            <person name="Yin C."/>
        </authorList>
    </citation>
    <scope>NUCLEOTIDE SEQUENCE [LARGE SCALE GENOMIC DNA]</scope>
    <source>
        <strain evidence="1 2">Ak56</strain>
    </source>
</reference>
<keyword evidence="2" id="KW-1185">Reference proteome</keyword>
<dbReference type="EMBL" id="JABAHZ010000018">
    <property type="protein sequence ID" value="NLR83039.1"/>
    <property type="molecule type" value="Genomic_DNA"/>
</dbReference>
<sequence>MTTTIHNSGDGNTINTGNNNQINVKNIIQKGDLAAFQRKLEEIGVEKSEIEEISQIVQTEKPEGNNLGPKASNWVGNMYSKALSGASKIGISAAGNLLATAIKTYFGMM</sequence>
<dbReference type="AlphaFoldDB" id="A0A847SX41"/>
<evidence type="ECO:0000313" key="2">
    <source>
        <dbReference type="Proteomes" id="UP000552864"/>
    </source>
</evidence>
<accession>A0A847SX41</accession>
<protein>
    <submittedName>
        <fullName evidence="1">Uncharacterized protein</fullName>
    </submittedName>
</protein>
<name>A0A847SX41_9BACT</name>
<proteinExistence type="predicted"/>
<dbReference type="Proteomes" id="UP000552864">
    <property type="component" value="Unassembled WGS sequence"/>
</dbReference>
<comment type="caution">
    <text evidence="1">The sequence shown here is derived from an EMBL/GenBank/DDBJ whole genome shotgun (WGS) entry which is preliminary data.</text>
</comment>